<dbReference type="PRINTS" id="PR01775">
    <property type="entry name" value="GLFROXRDTASE"/>
</dbReference>
<dbReference type="SUPFAM" id="SSF55347">
    <property type="entry name" value="Glyceraldehyde-3-phosphate dehydrogenase-like, C-terminal domain"/>
    <property type="match status" value="1"/>
</dbReference>
<dbReference type="InterPro" id="IPR000683">
    <property type="entry name" value="Gfo/Idh/MocA-like_OxRdtase_N"/>
</dbReference>
<proteinExistence type="predicted"/>
<dbReference type="InterPro" id="IPR051450">
    <property type="entry name" value="Gfo/Idh/MocA_Oxidoreductases"/>
</dbReference>
<dbReference type="InterPro" id="IPR055170">
    <property type="entry name" value="GFO_IDH_MocA-like_dom"/>
</dbReference>
<evidence type="ECO:0000259" key="1">
    <source>
        <dbReference type="Pfam" id="PF01408"/>
    </source>
</evidence>
<feature type="domain" description="GFO/IDH/MocA-like oxidoreductase" evidence="2">
    <location>
        <begin position="132"/>
        <end position="257"/>
    </location>
</feature>
<dbReference type="Gene3D" id="3.40.50.720">
    <property type="entry name" value="NAD(P)-binding Rossmann-like Domain"/>
    <property type="match status" value="1"/>
</dbReference>
<evidence type="ECO:0000313" key="3">
    <source>
        <dbReference type="EMBL" id="MDN4524482.1"/>
    </source>
</evidence>
<dbReference type="SUPFAM" id="SSF51735">
    <property type="entry name" value="NAD(P)-binding Rossmann-fold domains"/>
    <property type="match status" value="1"/>
</dbReference>
<dbReference type="InterPro" id="IPR008354">
    <property type="entry name" value="Glc-Fru_OxRdtase_bac"/>
</dbReference>
<name>A0ABT8HUM6_9BACL</name>
<organism evidence="3 4">
    <name type="scientific">Fictibacillus fluitans</name>
    <dbReference type="NCBI Taxonomy" id="3058422"/>
    <lineage>
        <taxon>Bacteria</taxon>
        <taxon>Bacillati</taxon>
        <taxon>Bacillota</taxon>
        <taxon>Bacilli</taxon>
        <taxon>Bacillales</taxon>
        <taxon>Fictibacillaceae</taxon>
        <taxon>Fictibacillus</taxon>
    </lineage>
</organism>
<dbReference type="RefSeq" id="WP_301165528.1">
    <property type="nucleotide sequence ID" value="NZ_JAUHTR010000003.1"/>
</dbReference>
<dbReference type="EMBL" id="JAUHTR010000003">
    <property type="protein sequence ID" value="MDN4524482.1"/>
    <property type="molecule type" value="Genomic_DNA"/>
</dbReference>
<dbReference type="PANTHER" id="PTHR43377">
    <property type="entry name" value="BILIVERDIN REDUCTASE A"/>
    <property type="match status" value="1"/>
</dbReference>
<dbReference type="Gene3D" id="3.30.360.10">
    <property type="entry name" value="Dihydrodipicolinate Reductase, domain 2"/>
    <property type="match status" value="1"/>
</dbReference>
<dbReference type="Pfam" id="PF22725">
    <property type="entry name" value="GFO_IDH_MocA_C3"/>
    <property type="match status" value="1"/>
</dbReference>
<dbReference type="InterPro" id="IPR036291">
    <property type="entry name" value="NAD(P)-bd_dom_sf"/>
</dbReference>
<keyword evidence="4" id="KW-1185">Reference proteome</keyword>
<evidence type="ECO:0000313" key="4">
    <source>
        <dbReference type="Proteomes" id="UP001172721"/>
    </source>
</evidence>
<sequence length="348" mass="37952">MGKLKIGVIGCGTIAKFRHLPEYDANPEVELIAVCDLVSERAEAYGEQYGAQAFTDYQELLKVEELDAVSVCLPNYLHAPVTIDALNAGKHVLCEKPMATSREEAEQMIEAAVQNGKKLMIGHNQRFVAAHKKAKELISSGAIGRIYSFRTAFGHAGPEGWSVDGRNSWFFRKSEAFIGAMGDLGVHKTDLVRFLLGEEISEVGSFVETLAKEDTDIDDNAVCILKSESGIIGTLAASWSYHHADNSTIIYGEKGILRLEEDPEFSLIAQYTNGEVVKYELDKIQTNDSGGQHSSHVIDAFVSSVVNNEEPPVNGEEGMKSLNVVLAALESSETKAIVKTKETTALLQ</sequence>
<comment type="caution">
    <text evidence="3">The sequence shown here is derived from an EMBL/GenBank/DDBJ whole genome shotgun (WGS) entry which is preliminary data.</text>
</comment>
<dbReference type="Pfam" id="PF01408">
    <property type="entry name" value="GFO_IDH_MocA"/>
    <property type="match status" value="1"/>
</dbReference>
<protein>
    <submittedName>
        <fullName evidence="3">Gfo/Idh/MocA family oxidoreductase</fullName>
    </submittedName>
</protein>
<dbReference type="PANTHER" id="PTHR43377:SF1">
    <property type="entry name" value="BILIVERDIN REDUCTASE A"/>
    <property type="match status" value="1"/>
</dbReference>
<dbReference type="Proteomes" id="UP001172721">
    <property type="component" value="Unassembled WGS sequence"/>
</dbReference>
<feature type="domain" description="Gfo/Idh/MocA-like oxidoreductase N-terminal" evidence="1">
    <location>
        <begin position="4"/>
        <end position="123"/>
    </location>
</feature>
<accession>A0ABT8HUM6</accession>
<evidence type="ECO:0000259" key="2">
    <source>
        <dbReference type="Pfam" id="PF22725"/>
    </source>
</evidence>
<gene>
    <name evidence="3" type="ORF">QYB97_08355</name>
</gene>
<reference evidence="3" key="1">
    <citation type="submission" date="2023-07" db="EMBL/GenBank/DDBJ databases">
        <title>Fictibacillus sp. isolated from freshwater pond.</title>
        <authorList>
            <person name="Kirdat K."/>
            <person name="Bhat A."/>
            <person name="Mourya A."/>
            <person name="Yadav A."/>
        </authorList>
    </citation>
    <scope>NUCLEOTIDE SEQUENCE</scope>
    <source>
        <strain evidence="3">NE201</strain>
    </source>
</reference>